<evidence type="ECO:0000313" key="3">
    <source>
        <dbReference type="WBParaSite" id="jg10286"/>
    </source>
</evidence>
<proteinExistence type="predicted"/>
<organism evidence="2 3">
    <name type="scientific">Ditylenchus dipsaci</name>
    <dbReference type="NCBI Taxonomy" id="166011"/>
    <lineage>
        <taxon>Eukaryota</taxon>
        <taxon>Metazoa</taxon>
        <taxon>Ecdysozoa</taxon>
        <taxon>Nematoda</taxon>
        <taxon>Chromadorea</taxon>
        <taxon>Rhabditida</taxon>
        <taxon>Tylenchina</taxon>
        <taxon>Tylenchomorpha</taxon>
        <taxon>Sphaerularioidea</taxon>
        <taxon>Anguinidae</taxon>
        <taxon>Anguininae</taxon>
        <taxon>Ditylenchus</taxon>
    </lineage>
</organism>
<feature type="compositionally biased region" description="Low complexity" evidence="1">
    <location>
        <begin position="8"/>
        <end position="20"/>
    </location>
</feature>
<dbReference type="AlphaFoldDB" id="A0A915CLM6"/>
<accession>A0A915CLM6</accession>
<name>A0A915CLM6_9BILA</name>
<feature type="region of interest" description="Disordered" evidence="1">
    <location>
        <begin position="1"/>
        <end position="135"/>
    </location>
</feature>
<evidence type="ECO:0000313" key="2">
    <source>
        <dbReference type="Proteomes" id="UP000887574"/>
    </source>
</evidence>
<dbReference type="Proteomes" id="UP000887574">
    <property type="component" value="Unplaced"/>
</dbReference>
<feature type="compositionally biased region" description="Low complexity" evidence="1">
    <location>
        <begin position="64"/>
        <end position="97"/>
    </location>
</feature>
<protein>
    <submittedName>
        <fullName evidence="3">Uncharacterized protein</fullName>
    </submittedName>
</protein>
<feature type="compositionally biased region" description="Low complexity" evidence="1">
    <location>
        <begin position="114"/>
        <end position="131"/>
    </location>
</feature>
<evidence type="ECO:0000256" key="1">
    <source>
        <dbReference type="SAM" id="MobiDB-lite"/>
    </source>
</evidence>
<keyword evidence="2" id="KW-1185">Reference proteome</keyword>
<sequence length="165" mass="17495">MPNNVKGSSSSSTAASASSDAADERRSKLPLSTARYRSASITPSSHTRNSEGSKYDPSLQKYRPSTLYTPSTTPSSSSTNSGTTKPSMTSSTPSSLSIGLRRSATATGDVTDMSRSSDTNSTSSNSSRYSSIKNIRRPYGLMKVQSTSAVEKKPSQMSIRVISMN</sequence>
<dbReference type="WBParaSite" id="jg10286">
    <property type="protein sequence ID" value="jg10286"/>
    <property type="gene ID" value="jg10286"/>
</dbReference>
<reference evidence="3" key="1">
    <citation type="submission" date="2022-11" db="UniProtKB">
        <authorList>
            <consortium name="WormBaseParasite"/>
        </authorList>
    </citation>
    <scope>IDENTIFICATION</scope>
</reference>